<dbReference type="InParanoid" id="Q7UKV2"/>
<dbReference type="Proteomes" id="UP000001025">
    <property type="component" value="Chromosome"/>
</dbReference>
<organism evidence="1 2">
    <name type="scientific">Rhodopirellula baltica (strain DSM 10527 / NCIMB 13988 / SH1)</name>
    <dbReference type="NCBI Taxonomy" id="243090"/>
    <lineage>
        <taxon>Bacteria</taxon>
        <taxon>Pseudomonadati</taxon>
        <taxon>Planctomycetota</taxon>
        <taxon>Planctomycetia</taxon>
        <taxon>Pirellulales</taxon>
        <taxon>Pirellulaceae</taxon>
        <taxon>Rhodopirellula</taxon>
    </lineage>
</organism>
<evidence type="ECO:0000313" key="2">
    <source>
        <dbReference type="Proteomes" id="UP000001025"/>
    </source>
</evidence>
<sequence length="167" mass="18362">MVVSSRNSNQSRSSIGGFSNRFVSAFGRLIVGTFCTSWSGEVFTTSVGENWLNQTRIQLDGQFTNNGLRQCEGTSQLSQIRAFHAEIDQVVGALLVLVDWISELLLHPHPTDLHFTTVLGDQLFELLGDATGIACVVIAIEDEQRFVSVDFCHGKDRGRCGNGKKID</sequence>
<name>Q7UKV2_RHOBA</name>
<evidence type="ECO:0000313" key="1">
    <source>
        <dbReference type="EMBL" id="CAD76530.1"/>
    </source>
</evidence>
<dbReference type="EnsemblBacteria" id="CAD76530">
    <property type="protein sequence ID" value="CAD76530"/>
    <property type="gene ID" value="RB9918"/>
</dbReference>
<protein>
    <submittedName>
        <fullName evidence="1">Uncharacterized protein</fullName>
    </submittedName>
</protein>
<dbReference type="AlphaFoldDB" id="Q7UKV2"/>
<proteinExistence type="predicted"/>
<gene>
    <name evidence="1" type="ordered locus">RB9918</name>
</gene>
<accession>Q7UKV2</accession>
<keyword evidence="2" id="KW-1185">Reference proteome</keyword>
<reference evidence="1 2" key="1">
    <citation type="journal article" date="2003" name="Proc. Natl. Acad. Sci. U.S.A.">
        <title>Complete genome sequence of the marine planctomycete Pirellula sp. strain 1.</title>
        <authorList>
            <person name="Gloeckner F.O."/>
            <person name="Kube M."/>
            <person name="Bauer M."/>
            <person name="Teeling H."/>
            <person name="Lombardot T."/>
            <person name="Ludwig W."/>
            <person name="Gade D."/>
            <person name="Beck A."/>
            <person name="Borzym K."/>
            <person name="Heitmann K."/>
            <person name="Rabus R."/>
            <person name="Schlesner H."/>
            <person name="Amann R."/>
            <person name="Reinhardt R."/>
        </authorList>
    </citation>
    <scope>NUCLEOTIDE SEQUENCE [LARGE SCALE GENOMIC DNA]</scope>
    <source>
        <strain evidence="2">DSM 10527 / NCIMB 13988 / SH1</strain>
    </source>
</reference>
<dbReference type="KEGG" id="rba:RB9918"/>
<dbReference type="EMBL" id="BX294150">
    <property type="protein sequence ID" value="CAD76530.1"/>
    <property type="molecule type" value="Genomic_DNA"/>
</dbReference>
<dbReference type="STRING" id="243090.RB9918"/>
<dbReference type="HOGENOM" id="CLU_1593260_0_0_0"/>